<keyword evidence="1" id="KW-1133">Transmembrane helix</keyword>
<accession>A0ABQ6KB18</accession>
<feature type="transmembrane region" description="Helical" evidence="1">
    <location>
        <begin position="28"/>
        <end position="44"/>
    </location>
</feature>
<evidence type="ECO:0000256" key="1">
    <source>
        <dbReference type="SAM" id="Phobius"/>
    </source>
</evidence>
<reference evidence="3" key="1">
    <citation type="journal article" date="2019" name="Int. J. Syst. Evol. Microbiol.">
        <title>The Global Catalogue of Microorganisms (GCM) 10K type strain sequencing project: providing services to taxonomists for standard genome sequencing and annotation.</title>
        <authorList>
            <consortium name="The Broad Institute Genomics Platform"/>
            <consortium name="The Broad Institute Genome Sequencing Center for Infectious Disease"/>
            <person name="Wu L."/>
            <person name="Ma J."/>
        </authorList>
    </citation>
    <scope>NUCLEOTIDE SEQUENCE [LARGE SCALE GENOMIC DNA]</scope>
    <source>
        <strain evidence="3">NBRC 108894</strain>
    </source>
</reference>
<organism evidence="2 3">
    <name type="scientific">Pseudolysinimonas kribbensis</name>
    <dbReference type="NCBI Taxonomy" id="433641"/>
    <lineage>
        <taxon>Bacteria</taxon>
        <taxon>Bacillati</taxon>
        <taxon>Actinomycetota</taxon>
        <taxon>Actinomycetes</taxon>
        <taxon>Micrococcales</taxon>
        <taxon>Microbacteriaceae</taxon>
        <taxon>Pseudolysinimonas</taxon>
    </lineage>
</organism>
<name>A0ABQ6KB18_9MICO</name>
<evidence type="ECO:0000313" key="3">
    <source>
        <dbReference type="Proteomes" id="UP001157034"/>
    </source>
</evidence>
<keyword evidence="1" id="KW-0472">Membrane</keyword>
<dbReference type="RefSeq" id="WP_284255161.1">
    <property type="nucleotide sequence ID" value="NZ_BSVB01000001.1"/>
</dbReference>
<feature type="transmembrane region" description="Helical" evidence="1">
    <location>
        <begin position="74"/>
        <end position="93"/>
    </location>
</feature>
<gene>
    <name evidence="2" type="ORF">GCM10025881_34570</name>
</gene>
<keyword evidence="1" id="KW-0812">Transmembrane</keyword>
<keyword evidence="3" id="KW-1185">Reference proteome</keyword>
<dbReference type="InterPro" id="IPR046548">
    <property type="entry name" value="DUF6804"/>
</dbReference>
<evidence type="ECO:0000313" key="2">
    <source>
        <dbReference type="EMBL" id="GMA96633.1"/>
    </source>
</evidence>
<dbReference type="EMBL" id="BSVB01000001">
    <property type="protein sequence ID" value="GMA96633.1"/>
    <property type="molecule type" value="Genomic_DNA"/>
</dbReference>
<sequence length="104" mass="11254">MALAPGLLGAIVVLAGLALLDVDTFIVIKYATAILAAIVGWFAIQGRTWWALPLLAAVLVIWNPVFPFDFHGQWWVAGQFGAVIVFIACAILVRVPAKREDARP</sequence>
<protein>
    <submittedName>
        <fullName evidence="2">Uncharacterized protein</fullName>
    </submittedName>
</protein>
<comment type="caution">
    <text evidence="2">The sequence shown here is derived from an EMBL/GenBank/DDBJ whole genome shotgun (WGS) entry which is preliminary data.</text>
</comment>
<proteinExistence type="predicted"/>
<dbReference type="Proteomes" id="UP001157034">
    <property type="component" value="Unassembled WGS sequence"/>
</dbReference>
<feature type="transmembrane region" description="Helical" evidence="1">
    <location>
        <begin position="49"/>
        <end position="68"/>
    </location>
</feature>
<dbReference type="Pfam" id="PF20619">
    <property type="entry name" value="DUF6804"/>
    <property type="match status" value="1"/>
</dbReference>